<evidence type="ECO:0000313" key="2">
    <source>
        <dbReference type="Proteomes" id="UP000182002"/>
    </source>
</evidence>
<sequence length="83" mass="9642">MKKLFLVVLLAAMFIGKMSIGEWEKIPQQEEFVRYLGVMLCREMDCEEGNIETKKVGKNILFFWECLDPKPGSEPKKSKKTNL</sequence>
<name>A0A1F8DQP3_9BACT</name>
<comment type="caution">
    <text evidence="1">The sequence shown here is derived from an EMBL/GenBank/DDBJ whole genome shotgun (WGS) entry which is preliminary data.</text>
</comment>
<gene>
    <name evidence="1" type="ORF">A3J77_00685</name>
</gene>
<dbReference type="AlphaFoldDB" id="A0A1F8DQP3"/>
<reference evidence="1 2" key="1">
    <citation type="journal article" date="2016" name="Nat. Commun.">
        <title>Thousands of microbial genomes shed light on interconnected biogeochemical processes in an aquifer system.</title>
        <authorList>
            <person name="Anantharaman K."/>
            <person name="Brown C.T."/>
            <person name="Hug L.A."/>
            <person name="Sharon I."/>
            <person name="Castelle C.J."/>
            <person name="Probst A.J."/>
            <person name="Thomas B.C."/>
            <person name="Singh A."/>
            <person name="Wilkins M.J."/>
            <person name="Karaoz U."/>
            <person name="Brodie E.L."/>
            <person name="Williams K.H."/>
            <person name="Hubbard S.S."/>
            <person name="Banfield J.F."/>
        </authorList>
    </citation>
    <scope>NUCLEOTIDE SEQUENCE [LARGE SCALE GENOMIC DNA]</scope>
</reference>
<dbReference type="Proteomes" id="UP000182002">
    <property type="component" value="Unassembled WGS sequence"/>
</dbReference>
<accession>A0A1F8DQP3</accession>
<organism evidence="1 2">
    <name type="scientific">Candidatus Wolfebacteria bacterium RBG_13_41_7</name>
    <dbReference type="NCBI Taxonomy" id="1802554"/>
    <lineage>
        <taxon>Bacteria</taxon>
        <taxon>Candidatus Wolfeibacteriota</taxon>
    </lineage>
</organism>
<proteinExistence type="predicted"/>
<protein>
    <submittedName>
        <fullName evidence="1">Uncharacterized protein</fullName>
    </submittedName>
</protein>
<evidence type="ECO:0000313" key="1">
    <source>
        <dbReference type="EMBL" id="OGM90158.1"/>
    </source>
</evidence>
<dbReference type="EMBL" id="MGIO01000009">
    <property type="protein sequence ID" value="OGM90158.1"/>
    <property type="molecule type" value="Genomic_DNA"/>
</dbReference>